<comment type="caution">
    <text evidence="2">The sequence shown here is derived from an EMBL/GenBank/DDBJ whole genome shotgun (WGS) entry which is preliminary data.</text>
</comment>
<name>A0ABR5S8R4_9MICO</name>
<sequence>MTEASGIFDTTPAQPRRRDLPSGEHVATPFESSAERLRAAGDGGPGFCVLSDPVLFHRAAGGDTPLLVALDTNILIDLVSNADAVIGEEPTPDSAYGRQLAALGDLLEIWMVRDVRFVPLLRSLNDSARGPLSPARARVRRRTLDAVAEALSFQTDDWEWDWAAENLRQPPRSVGPASIPGEADRTLVEAAAALRCDVFLTRDERVLAANGHVAVHLLDPVGLLGRLNDLPGSDPFGIGGLVKHPDCRYSNGSFLVGDMGKVGALLSAMTRA</sequence>
<dbReference type="Proteomes" id="UP000078335">
    <property type="component" value="Unassembled WGS sequence"/>
</dbReference>
<reference evidence="2 3" key="1">
    <citation type="journal article" date="2016" name="Front. Microbiol.">
        <title>Genomic Resource of Rice Seed Associated Bacteria.</title>
        <authorList>
            <person name="Midha S."/>
            <person name="Bansal K."/>
            <person name="Sharma S."/>
            <person name="Kumar N."/>
            <person name="Patil P.P."/>
            <person name="Chaudhry V."/>
            <person name="Patil P.B."/>
        </authorList>
    </citation>
    <scope>NUCLEOTIDE SEQUENCE [LARGE SCALE GENOMIC DNA]</scope>
    <source>
        <strain evidence="2 3">NS263</strain>
    </source>
</reference>
<accession>A0ABR5S8R4</accession>
<evidence type="ECO:0000313" key="2">
    <source>
        <dbReference type="EMBL" id="KTR41658.1"/>
    </source>
</evidence>
<feature type="region of interest" description="Disordered" evidence="1">
    <location>
        <begin position="1"/>
        <end position="26"/>
    </location>
</feature>
<evidence type="ECO:0000313" key="3">
    <source>
        <dbReference type="Proteomes" id="UP000078335"/>
    </source>
</evidence>
<proteinExistence type="predicted"/>
<gene>
    <name evidence="2" type="ORF">NS263_04055</name>
</gene>
<dbReference type="EMBL" id="LDRB01000013">
    <property type="protein sequence ID" value="KTR41658.1"/>
    <property type="molecule type" value="Genomic_DNA"/>
</dbReference>
<protein>
    <recommendedName>
        <fullName evidence="4">PIN domain-containing protein</fullName>
    </recommendedName>
</protein>
<keyword evidence="3" id="KW-1185">Reference proteome</keyword>
<organism evidence="2 3">
    <name type="scientific">Curtobacterium oceanosedimentum</name>
    <dbReference type="NCBI Taxonomy" id="465820"/>
    <lineage>
        <taxon>Bacteria</taxon>
        <taxon>Bacillati</taxon>
        <taxon>Actinomycetota</taxon>
        <taxon>Actinomycetes</taxon>
        <taxon>Micrococcales</taxon>
        <taxon>Microbacteriaceae</taxon>
        <taxon>Curtobacterium</taxon>
    </lineage>
</organism>
<evidence type="ECO:0008006" key="4">
    <source>
        <dbReference type="Google" id="ProtNLM"/>
    </source>
</evidence>
<evidence type="ECO:0000256" key="1">
    <source>
        <dbReference type="SAM" id="MobiDB-lite"/>
    </source>
</evidence>